<dbReference type="Pfam" id="PF01037">
    <property type="entry name" value="AsnC_trans_reg"/>
    <property type="match status" value="1"/>
</dbReference>
<dbReference type="GO" id="GO:0043565">
    <property type="term" value="F:sequence-specific DNA binding"/>
    <property type="evidence" value="ECO:0007669"/>
    <property type="project" value="TreeGrafter"/>
</dbReference>
<dbReference type="eggNOG" id="COG1522">
    <property type="taxonomic scope" value="Bacteria"/>
</dbReference>
<accession>A0A095VTB8</accession>
<name>A0A095VTB8_9GAMM</name>
<gene>
    <name evidence="2" type="ORF">HRUBRA_00739</name>
</gene>
<evidence type="ECO:0000313" key="2">
    <source>
        <dbReference type="EMBL" id="KGE04580.1"/>
    </source>
</evidence>
<dbReference type="Gene3D" id="3.30.70.920">
    <property type="match status" value="1"/>
</dbReference>
<dbReference type="EMBL" id="AUVB01000023">
    <property type="protein sequence ID" value="KGE04580.1"/>
    <property type="molecule type" value="Genomic_DNA"/>
</dbReference>
<organism evidence="2 3">
    <name type="scientific">Pseudohaliea rubra DSM 19751</name>
    <dbReference type="NCBI Taxonomy" id="1265313"/>
    <lineage>
        <taxon>Bacteria</taxon>
        <taxon>Pseudomonadati</taxon>
        <taxon>Pseudomonadota</taxon>
        <taxon>Gammaproteobacteria</taxon>
        <taxon>Cellvibrionales</taxon>
        <taxon>Halieaceae</taxon>
        <taxon>Pseudohaliea</taxon>
    </lineage>
</organism>
<dbReference type="PATRIC" id="fig|1265313.6.peg.733"/>
<protein>
    <submittedName>
        <fullName evidence="2">PutR, transcriptional activator of PutA and PutP</fullName>
    </submittedName>
</protein>
<evidence type="ECO:0000259" key="1">
    <source>
        <dbReference type="Pfam" id="PF01037"/>
    </source>
</evidence>
<dbReference type="InterPro" id="IPR019887">
    <property type="entry name" value="Tscrpt_reg_AsnC/Lrp_C"/>
</dbReference>
<proteinExistence type="predicted"/>
<dbReference type="PANTHER" id="PTHR30154">
    <property type="entry name" value="LEUCINE-RESPONSIVE REGULATORY PROTEIN"/>
    <property type="match status" value="1"/>
</dbReference>
<dbReference type="PANTHER" id="PTHR30154:SF0">
    <property type="entry name" value="LEUCINE-RESPONSIVE REGULATORY PROTEIN"/>
    <property type="match status" value="1"/>
</dbReference>
<feature type="domain" description="Transcription regulator AsnC/Lrp ligand binding" evidence="1">
    <location>
        <begin position="36"/>
        <end position="104"/>
    </location>
</feature>
<dbReference type="SMART" id="SM00344">
    <property type="entry name" value="HTH_ASNC"/>
    <property type="match status" value="1"/>
</dbReference>
<comment type="caution">
    <text evidence="2">The sequence shown here is derived from an EMBL/GenBank/DDBJ whole genome shotgun (WGS) entry which is preliminary data.</text>
</comment>
<dbReference type="HOGENOM" id="CLU_091233_0_0_6"/>
<dbReference type="InterPro" id="IPR011008">
    <property type="entry name" value="Dimeric_a/b-barrel"/>
</dbReference>
<reference evidence="2 3" key="1">
    <citation type="journal article" date="2014" name="Genome Announc.">
        <title>Genome Sequence of Gammaproteobacterial Pseudohaliea rubra Type Strain DSM 19751, Isolated from Coastal Seawater of the Mediterranean Sea.</title>
        <authorList>
            <person name="Spring S."/>
            <person name="Fiebig A."/>
            <person name="Riedel T."/>
            <person name="Goker M."/>
            <person name="Klenk H.P."/>
        </authorList>
    </citation>
    <scope>NUCLEOTIDE SEQUENCE [LARGE SCALE GENOMIC DNA]</scope>
    <source>
        <strain evidence="2 3">DSM 19751</strain>
    </source>
</reference>
<dbReference type="GO" id="GO:0043200">
    <property type="term" value="P:response to amino acid"/>
    <property type="evidence" value="ECO:0007669"/>
    <property type="project" value="TreeGrafter"/>
</dbReference>
<dbReference type="Proteomes" id="UP000029640">
    <property type="component" value="Unassembled WGS sequence"/>
</dbReference>
<dbReference type="GO" id="GO:0005829">
    <property type="term" value="C:cytosol"/>
    <property type="evidence" value="ECO:0007669"/>
    <property type="project" value="TreeGrafter"/>
</dbReference>
<evidence type="ECO:0000313" key="3">
    <source>
        <dbReference type="Proteomes" id="UP000029640"/>
    </source>
</evidence>
<dbReference type="InterPro" id="IPR019888">
    <property type="entry name" value="Tscrpt_reg_AsnC-like"/>
</dbReference>
<sequence>MRRLERDGFITGYVALADAALLNANTVAFIQVLLTNTSTENLRAFNREMRALAEVESCHMVAGGFDYLIKIRCADMQHYQRFLGEKLAAIPLVAQTHTYVVIEEVKSETAIPLDNVPR</sequence>
<keyword evidence="3" id="KW-1185">Reference proteome</keyword>
<dbReference type="STRING" id="1265313.HRUBRA_00739"/>
<dbReference type="AlphaFoldDB" id="A0A095VTB8"/>
<dbReference type="SUPFAM" id="SSF54909">
    <property type="entry name" value="Dimeric alpha+beta barrel"/>
    <property type="match status" value="1"/>
</dbReference>